<dbReference type="EMBL" id="MU273576">
    <property type="protein sequence ID" value="KAI0031538.1"/>
    <property type="molecule type" value="Genomic_DNA"/>
</dbReference>
<gene>
    <name evidence="1" type="ORF">K488DRAFT_78993</name>
</gene>
<evidence type="ECO:0000313" key="1">
    <source>
        <dbReference type="EMBL" id="KAI0031538.1"/>
    </source>
</evidence>
<accession>A0ACB8QIL2</accession>
<reference evidence="1" key="1">
    <citation type="submission" date="2021-02" db="EMBL/GenBank/DDBJ databases">
        <authorList>
            <consortium name="DOE Joint Genome Institute"/>
            <person name="Ahrendt S."/>
            <person name="Looney B.P."/>
            <person name="Miyauchi S."/>
            <person name="Morin E."/>
            <person name="Drula E."/>
            <person name="Courty P.E."/>
            <person name="Chicoki N."/>
            <person name="Fauchery L."/>
            <person name="Kohler A."/>
            <person name="Kuo A."/>
            <person name="Labutti K."/>
            <person name="Pangilinan J."/>
            <person name="Lipzen A."/>
            <person name="Riley R."/>
            <person name="Andreopoulos W."/>
            <person name="He G."/>
            <person name="Johnson J."/>
            <person name="Barry K.W."/>
            <person name="Grigoriev I.V."/>
            <person name="Nagy L."/>
            <person name="Hibbett D."/>
            <person name="Henrissat B."/>
            <person name="Matheny P.B."/>
            <person name="Labbe J."/>
            <person name="Martin F."/>
        </authorList>
    </citation>
    <scope>NUCLEOTIDE SEQUENCE</scope>
    <source>
        <strain evidence="1">EC-137</strain>
    </source>
</reference>
<proteinExistence type="predicted"/>
<protein>
    <submittedName>
        <fullName evidence="1">Pectinesterase</fullName>
    </submittedName>
</protein>
<comment type="caution">
    <text evidence="1">The sequence shown here is derived from an EMBL/GenBank/DDBJ whole genome shotgun (WGS) entry which is preliminary data.</text>
</comment>
<evidence type="ECO:0000313" key="2">
    <source>
        <dbReference type="Proteomes" id="UP000814128"/>
    </source>
</evidence>
<name>A0ACB8QIL2_9AGAM</name>
<organism evidence="1 2">
    <name type="scientific">Vararia minispora EC-137</name>
    <dbReference type="NCBI Taxonomy" id="1314806"/>
    <lineage>
        <taxon>Eukaryota</taxon>
        <taxon>Fungi</taxon>
        <taxon>Dikarya</taxon>
        <taxon>Basidiomycota</taxon>
        <taxon>Agaricomycotina</taxon>
        <taxon>Agaricomycetes</taxon>
        <taxon>Russulales</taxon>
        <taxon>Lachnocladiaceae</taxon>
        <taxon>Vararia</taxon>
    </lineage>
</organism>
<keyword evidence="2" id="KW-1185">Reference proteome</keyword>
<reference evidence="1" key="2">
    <citation type="journal article" date="2022" name="New Phytol.">
        <title>Evolutionary transition to the ectomycorrhizal habit in the genomes of a hyperdiverse lineage of mushroom-forming fungi.</title>
        <authorList>
            <person name="Looney B."/>
            <person name="Miyauchi S."/>
            <person name="Morin E."/>
            <person name="Drula E."/>
            <person name="Courty P.E."/>
            <person name="Kohler A."/>
            <person name="Kuo A."/>
            <person name="LaButti K."/>
            <person name="Pangilinan J."/>
            <person name="Lipzen A."/>
            <person name="Riley R."/>
            <person name="Andreopoulos W."/>
            <person name="He G."/>
            <person name="Johnson J."/>
            <person name="Nolan M."/>
            <person name="Tritt A."/>
            <person name="Barry K.W."/>
            <person name="Grigoriev I.V."/>
            <person name="Nagy L.G."/>
            <person name="Hibbett D."/>
            <person name="Henrissat B."/>
            <person name="Matheny P.B."/>
            <person name="Labbe J."/>
            <person name="Martin F.M."/>
        </authorList>
    </citation>
    <scope>NUCLEOTIDE SEQUENCE</scope>
    <source>
        <strain evidence="1">EC-137</strain>
    </source>
</reference>
<sequence>MIAPVFLALLASALALSPPSSRTTPPSGAKIVRAGTTTSGEFATLVAAVAALPSDSSSQIIFMYPGTYTGQVLIQRSGPIMGYTTSPSNYTSNQVTITASATLVSAGSDDASGTLRIHTDNVALYNLNIRNDHGSGVQAIALSNYGNKVGVYACQLVGYQDTLLTEQGLHVYLQSYIQGAVDFIFGQHSQAYFEGNTIAVSGPGCITASGRAANDAGIYLFSQNKIILASGAVSSTNSNIYLGRPWANYARVVWKTTTVTAGLNVALWKEWSSSTPNTDHVTFDDYQTTGSGIPSSLKRPSWAMLLSSSQASSFTLSSTLSGTTSWIDSNYLI</sequence>
<dbReference type="Proteomes" id="UP000814128">
    <property type="component" value="Unassembled WGS sequence"/>
</dbReference>